<dbReference type="Proteomes" id="UP000028487">
    <property type="component" value="Unassembled WGS sequence"/>
</dbReference>
<organism evidence="2 3">
    <name type="scientific">Xenorhabdus bovienii str. feltiae Moldova</name>
    <dbReference type="NCBI Taxonomy" id="1398200"/>
    <lineage>
        <taxon>Bacteria</taxon>
        <taxon>Pseudomonadati</taxon>
        <taxon>Pseudomonadota</taxon>
        <taxon>Gammaproteobacteria</taxon>
        <taxon>Enterobacterales</taxon>
        <taxon>Morganellaceae</taxon>
        <taxon>Xenorhabdus</taxon>
    </lineage>
</organism>
<accession>A0A077NFM2</accession>
<name>A0A077NFM2_XENBV</name>
<gene>
    <name evidence="2" type="ORF">XBFM1_1930003</name>
</gene>
<protein>
    <recommendedName>
        <fullName evidence="4">Tail fiber assembly protein</fullName>
    </recommendedName>
</protein>
<feature type="region of interest" description="Disordered" evidence="1">
    <location>
        <begin position="49"/>
        <end position="83"/>
    </location>
</feature>
<sequence>MYVYCAKNNMFYPEVLKQDFLNVGKWPADGIEVGESVYLEFVASRPPEGKRRVVGENGLPAWGDIPPPTPEEQQQRAERKKQYLMSQASNAIAPLQDAVELEMATGAEKSALTEWRKYRVLLNRVDCTTAPDVKWPEQPT</sequence>
<evidence type="ECO:0000313" key="2">
    <source>
        <dbReference type="EMBL" id="CDH00987.1"/>
    </source>
</evidence>
<evidence type="ECO:0008006" key="4">
    <source>
        <dbReference type="Google" id="ProtNLM"/>
    </source>
</evidence>
<comment type="caution">
    <text evidence="2">The sequence shown here is derived from an EMBL/GenBank/DDBJ whole genome shotgun (WGS) entry which is preliminary data.</text>
</comment>
<dbReference type="InterPro" id="IPR003458">
    <property type="entry name" value="Phage_T4_Gp38_tail_assem"/>
</dbReference>
<dbReference type="EMBL" id="CBSV010000105">
    <property type="protein sequence ID" value="CDH00987.1"/>
    <property type="molecule type" value="Genomic_DNA"/>
</dbReference>
<reference evidence="2" key="1">
    <citation type="submission" date="2013-07" db="EMBL/GenBank/DDBJ databases">
        <title>Sub-species coevolution in mutualistic symbiosis.</title>
        <authorList>
            <person name="Murfin K."/>
            <person name="Klassen J."/>
            <person name="Lee M."/>
            <person name="Forst S."/>
            <person name="Stock P."/>
            <person name="Goodrich-Blair H."/>
        </authorList>
    </citation>
    <scope>NUCLEOTIDE SEQUENCE [LARGE SCALE GENOMIC DNA]</scope>
    <source>
        <strain evidence="2">Feltiae Moldova</strain>
    </source>
</reference>
<dbReference type="InterPro" id="IPR051220">
    <property type="entry name" value="TFA_Chaperone"/>
</dbReference>
<dbReference type="RefSeq" id="WP_038223739.1">
    <property type="nucleotide sequence ID" value="NZ_CAWLWD010000166.1"/>
</dbReference>
<dbReference type="HOGENOM" id="CLU_094206_4_0_6"/>
<dbReference type="PANTHER" id="PTHR34413:SF2">
    <property type="entry name" value="PROPHAGE TAIL FIBER ASSEMBLY PROTEIN HOMOLOG TFAE-RELATED"/>
    <property type="match status" value="1"/>
</dbReference>
<evidence type="ECO:0000313" key="3">
    <source>
        <dbReference type="Proteomes" id="UP000028487"/>
    </source>
</evidence>
<dbReference type="Pfam" id="PF02413">
    <property type="entry name" value="Caudo_TAP"/>
    <property type="match status" value="1"/>
</dbReference>
<evidence type="ECO:0000256" key="1">
    <source>
        <dbReference type="SAM" id="MobiDB-lite"/>
    </source>
</evidence>
<proteinExistence type="predicted"/>
<dbReference type="PANTHER" id="PTHR34413">
    <property type="entry name" value="PROPHAGE TAIL FIBER ASSEMBLY PROTEIN HOMOLOG TFAE-RELATED-RELATED"/>
    <property type="match status" value="1"/>
</dbReference>
<dbReference type="AlphaFoldDB" id="A0A077NFM2"/>